<evidence type="ECO:0000259" key="6">
    <source>
        <dbReference type="Pfam" id="PF00155"/>
    </source>
</evidence>
<organism evidence="7 8">
    <name type="scientific">Veronia pacifica</name>
    <dbReference type="NCBI Taxonomy" id="1080227"/>
    <lineage>
        <taxon>Bacteria</taxon>
        <taxon>Pseudomonadati</taxon>
        <taxon>Pseudomonadota</taxon>
        <taxon>Gammaproteobacteria</taxon>
        <taxon>Vibrionales</taxon>
        <taxon>Vibrionaceae</taxon>
        <taxon>Veronia</taxon>
    </lineage>
</organism>
<dbReference type="RefSeq" id="WP_068898889.1">
    <property type="nucleotide sequence ID" value="NZ_JBHUIF010000032.1"/>
</dbReference>
<sequence>MSTDSLQDKENGLFDQVVDRMNTDSSKWDKYQGTDILPMWVADTDFKTPDVVIKALQQRVEHGVFGYTHSPKLLTDLIIDRMASRYQWQIKPEWIVYLPGLVCGLNVAARALGEPDQSVMIPSPIYPPFLSSVKLAGKPCYKAYTHLSDNRWVIDLEAAKANLPQNTGLLHFCNPLNPGGTVYRKKELEDILAFAQANNMVICSDEIHCDLILDEELVHIPIASLNKDAEQRTVTLMAPSKTFNIAGLGASFAIIANEKLRADFIREKRGIVPNVSLLAYTAAVASYQHGDNWLEQQLVYLRGNRARVEAVINKLPGLTLQHIEATYLAWIDCSQLPVDNPCLFFEKAGVGMSPGIEFGNRKFVRLNFGCTRALLDEALTRIEDAVYGLSG</sequence>
<dbReference type="PANTHER" id="PTHR43525">
    <property type="entry name" value="PROTEIN MALY"/>
    <property type="match status" value="1"/>
</dbReference>
<comment type="cofactor">
    <cofactor evidence="1">
        <name>pyridoxal 5'-phosphate</name>
        <dbReference type="ChEBI" id="CHEBI:597326"/>
    </cofactor>
</comment>
<dbReference type="AlphaFoldDB" id="A0A1C3ERQ2"/>
<dbReference type="InterPro" id="IPR027619">
    <property type="entry name" value="C-S_lyase_PatB-like"/>
</dbReference>
<feature type="domain" description="Aminotransferase class I/classII large" evidence="6">
    <location>
        <begin position="43"/>
        <end position="382"/>
    </location>
</feature>
<dbReference type="InterPro" id="IPR015424">
    <property type="entry name" value="PyrdxlP-dep_Trfase"/>
</dbReference>
<keyword evidence="4" id="KW-0456">Lyase</keyword>
<comment type="similarity">
    <text evidence="5">Belongs to the class-II pyridoxal-phosphate-dependent aminotransferase family. MalY/PatB cystathionine beta-lyase subfamily.</text>
</comment>
<dbReference type="SUPFAM" id="SSF53383">
    <property type="entry name" value="PLP-dependent transferases"/>
    <property type="match status" value="1"/>
</dbReference>
<evidence type="ECO:0000313" key="7">
    <source>
        <dbReference type="EMBL" id="ODA35932.1"/>
    </source>
</evidence>
<name>A0A1C3ERQ2_9GAMM</name>
<dbReference type="STRING" id="1080227.A8L45_02560"/>
<protein>
    <recommendedName>
        <fullName evidence="2">cysteine-S-conjugate beta-lyase</fullName>
        <ecNumber evidence="2">4.4.1.13</ecNumber>
    </recommendedName>
</protein>
<dbReference type="GO" id="GO:0008483">
    <property type="term" value="F:transaminase activity"/>
    <property type="evidence" value="ECO:0007669"/>
    <property type="project" value="UniProtKB-KW"/>
</dbReference>
<dbReference type="InterPro" id="IPR015421">
    <property type="entry name" value="PyrdxlP-dep_Trfase_major"/>
</dbReference>
<dbReference type="Gene3D" id="3.40.640.10">
    <property type="entry name" value="Type I PLP-dependent aspartate aminotransferase-like (Major domain)"/>
    <property type="match status" value="1"/>
</dbReference>
<dbReference type="OrthoDB" id="3224382at2"/>
<dbReference type="Gene3D" id="3.90.1150.10">
    <property type="entry name" value="Aspartate Aminotransferase, domain 1"/>
    <property type="match status" value="1"/>
</dbReference>
<proteinExistence type="inferred from homology"/>
<keyword evidence="7" id="KW-0032">Aminotransferase</keyword>
<accession>A0A1C3ERQ2</accession>
<gene>
    <name evidence="7" type="ORF">A8L45_02560</name>
</gene>
<reference evidence="7 8" key="1">
    <citation type="submission" date="2016-05" db="EMBL/GenBank/DDBJ databases">
        <title>Genomic Taxonomy of the Vibrionaceae.</title>
        <authorList>
            <person name="Gomez-Gil B."/>
            <person name="Enciso-Ibarra J."/>
        </authorList>
    </citation>
    <scope>NUCLEOTIDE SEQUENCE [LARGE SCALE GENOMIC DNA]</scope>
    <source>
        <strain evidence="7 8">CAIM 1920</strain>
    </source>
</reference>
<dbReference type="GO" id="GO:0047804">
    <property type="term" value="F:cysteine-S-conjugate beta-lyase activity"/>
    <property type="evidence" value="ECO:0007669"/>
    <property type="project" value="UniProtKB-EC"/>
</dbReference>
<dbReference type="Proteomes" id="UP000094936">
    <property type="component" value="Unassembled WGS sequence"/>
</dbReference>
<keyword evidence="7" id="KW-0808">Transferase</keyword>
<evidence type="ECO:0000256" key="4">
    <source>
        <dbReference type="ARBA" id="ARBA00023239"/>
    </source>
</evidence>
<dbReference type="InterPro" id="IPR004839">
    <property type="entry name" value="Aminotransferase_I/II_large"/>
</dbReference>
<evidence type="ECO:0000256" key="1">
    <source>
        <dbReference type="ARBA" id="ARBA00001933"/>
    </source>
</evidence>
<evidence type="ECO:0000256" key="2">
    <source>
        <dbReference type="ARBA" id="ARBA00012224"/>
    </source>
</evidence>
<dbReference type="InterPro" id="IPR051798">
    <property type="entry name" value="Class-II_PLP-Dep_Aminotrans"/>
</dbReference>
<dbReference type="GO" id="GO:0030170">
    <property type="term" value="F:pyridoxal phosphate binding"/>
    <property type="evidence" value="ECO:0007669"/>
    <property type="project" value="InterPro"/>
</dbReference>
<dbReference type="EC" id="4.4.1.13" evidence="2"/>
<dbReference type="EMBL" id="LYBM01000002">
    <property type="protein sequence ID" value="ODA35932.1"/>
    <property type="molecule type" value="Genomic_DNA"/>
</dbReference>
<dbReference type="Pfam" id="PF00155">
    <property type="entry name" value="Aminotran_1_2"/>
    <property type="match status" value="1"/>
</dbReference>
<keyword evidence="3" id="KW-0663">Pyridoxal phosphate</keyword>
<dbReference type="PANTHER" id="PTHR43525:SF1">
    <property type="entry name" value="PROTEIN MALY"/>
    <property type="match status" value="1"/>
</dbReference>
<evidence type="ECO:0000313" key="8">
    <source>
        <dbReference type="Proteomes" id="UP000094936"/>
    </source>
</evidence>
<evidence type="ECO:0000256" key="5">
    <source>
        <dbReference type="ARBA" id="ARBA00037974"/>
    </source>
</evidence>
<dbReference type="NCBIfam" id="TIGR04350">
    <property type="entry name" value="C_S_lyase_PatB"/>
    <property type="match status" value="1"/>
</dbReference>
<dbReference type="CDD" id="cd00609">
    <property type="entry name" value="AAT_like"/>
    <property type="match status" value="1"/>
</dbReference>
<dbReference type="InterPro" id="IPR015422">
    <property type="entry name" value="PyrdxlP-dep_Trfase_small"/>
</dbReference>
<keyword evidence="8" id="KW-1185">Reference proteome</keyword>
<comment type="caution">
    <text evidence="7">The sequence shown here is derived from an EMBL/GenBank/DDBJ whole genome shotgun (WGS) entry which is preliminary data.</text>
</comment>
<evidence type="ECO:0000256" key="3">
    <source>
        <dbReference type="ARBA" id="ARBA00022898"/>
    </source>
</evidence>